<evidence type="ECO:0000313" key="2">
    <source>
        <dbReference type="Proteomes" id="UP000517523"/>
    </source>
</evidence>
<proteinExistence type="predicted"/>
<name>A0A839TFW6_9BACL</name>
<dbReference type="RefSeq" id="WP_281382231.1">
    <property type="nucleotide sequence ID" value="NZ_JACHXJ010000001.1"/>
</dbReference>
<organism evidence="1 2">
    <name type="scientific">Paenibacillus rhizosphaerae</name>
    <dbReference type="NCBI Taxonomy" id="297318"/>
    <lineage>
        <taxon>Bacteria</taxon>
        <taxon>Bacillati</taxon>
        <taxon>Bacillota</taxon>
        <taxon>Bacilli</taxon>
        <taxon>Bacillales</taxon>
        <taxon>Paenibacillaceae</taxon>
        <taxon>Paenibacillus</taxon>
    </lineage>
</organism>
<sequence>MTTVTLMTRMSNAYGNQQVKVPVSKDGVWKISGSVIEGQIN</sequence>
<dbReference type="AlphaFoldDB" id="A0A839TFW6"/>
<protein>
    <submittedName>
        <fullName evidence="1">Uncharacterized protein</fullName>
    </submittedName>
</protein>
<reference evidence="1 2" key="1">
    <citation type="submission" date="2020-08" db="EMBL/GenBank/DDBJ databases">
        <title>Genomic Encyclopedia of Type Strains, Phase III (KMG-III): the genomes of soil and plant-associated and newly described type strains.</title>
        <authorList>
            <person name="Whitman W."/>
        </authorList>
    </citation>
    <scope>NUCLEOTIDE SEQUENCE [LARGE SCALE GENOMIC DNA]</scope>
    <source>
        <strain evidence="1 2">CECT 5831</strain>
    </source>
</reference>
<accession>A0A839TFW6</accession>
<evidence type="ECO:0000313" key="1">
    <source>
        <dbReference type="EMBL" id="MBB3125502.1"/>
    </source>
</evidence>
<gene>
    <name evidence="1" type="ORF">FHS19_000156</name>
</gene>
<dbReference type="Proteomes" id="UP000517523">
    <property type="component" value="Unassembled WGS sequence"/>
</dbReference>
<comment type="caution">
    <text evidence="1">The sequence shown here is derived from an EMBL/GenBank/DDBJ whole genome shotgun (WGS) entry which is preliminary data.</text>
</comment>
<dbReference type="EMBL" id="JACHXJ010000001">
    <property type="protein sequence ID" value="MBB3125502.1"/>
    <property type="molecule type" value="Genomic_DNA"/>
</dbReference>